<proteinExistence type="predicted"/>
<reference evidence="2" key="1">
    <citation type="journal article" date="2019" name="Int. J. Syst. Evol. Microbiol.">
        <title>The Global Catalogue of Microorganisms (GCM) 10K type strain sequencing project: providing services to taxonomists for standard genome sequencing and annotation.</title>
        <authorList>
            <consortium name="The Broad Institute Genomics Platform"/>
            <consortium name="The Broad Institute Genome Sequencing Center for Infectious Disease"/>
            <person name="Wu L."/>
            <person name="Ma J."/>
        </authorList>
    </citation>
    <scope>NUCLEOTIDE SEQUENCE [LARGE SCALE GENOMIC DNA]</scope>
    <source>
        <strain evidence="2">JCM 16001</strain>
    </source>
</reference>
<evidence type="ECO:0008006" key="3">
    <source>
        <dbReference type="Google" id="ProtNLM"/>
    </source>
</evidence>
<keyword evidence="2" id="KW-1185">Reference proteome</keyword>
<organism evidence="1 2">
    <name type="scientific">Glycomyces endophyticus</name>
    <dbReference type="NCBI Taxonomy" id="480996"/>
    <lineage>
        <taxon>Bacteria</taxon>
        <taxon>Bacillati</taxon>
        <taxon>Actinomycetota</taxon>
        <taxon>Actinomycetes</taxon>
        <taxon>Glycomycetales</taxon>
        <taxon>Glycomycetaceae</taxon>
        <taxon>Glycomyces</taxon>
    </lineage>
</organism>
<dbReference type="RefSeq" id="WP_344488355.1">
    <property type="nucleotide sequence ID" value="NZ_BAAAQF010000012.1"/>
</dbReference>
<accession>A0ABP4T769</accession>
<dbReference type="Proteomes" id="UP001499851">
    <property type="component" value="Unassembled WGS sequence"/>
</dbReference>
<dbReference type="SUPFAM" id="SSF109604">
    <property type="entry name" value="HD-domain/PDEase-like"/>
    <property type="match status" value="1"/>
</dbReference>
<comment type="caution">
    <text evidence="1">The sequence shown here is derived from an EMBL/GenBank/DDBJ whole genome shotgun (WGS) entry which is preliminary data.</text>
</comment>
<sequence>MSYFQPVTDARLPFSARLSERILRLRHITGFVSVYGERADRRTAFFARYWHVQRVLEVAMMLVERSMSVDARAVERLAWTHDLNRWPFAHNSERGRFDQVANIDEYFGDDSELTGAELRDLKGINAKEPRGISDEARIVLLADVITGMVEDPLFAVIGLNVHPELIPPRVDDLLGYSLGSGDFFGRCRELAEDFHHARVAVAEDFSNGVRTLFRELVERFLKLHCQSGTPATEEILGMARDLRSSFMRKRVFPINNGLVCHAELLLNQVIPWYLDVQKGSSSRLLAMTEEDFVAEVTRGGAPFRAEQFVPDLDVMVRQRPERPFIERRTVRVCRAAADTRG</sequence>
<name>A0ABP4T769_9ACTN</name>
<gene>
    <name evidence="1" type="ORF">GCM10009830_33330</name>
</gene>
<dbReference type="EMBL" id="BAAAQF010000012">
    <property type="protein sequence ID" value="GAA1683439.1"/>
    <property type="molecule type" value="Genomic_DNA"/>
</dbReference>
<evidence type="ECO:0000313" key="1">
    <source>
        <dbReference type="EMBL" id="GAA1683439.1"/>
    </source>
</evidence>
<evidence type="ECO:0000313" key="2">
    <source>
        <dbReference type="Proteomes" id="UP001499851"/>
    </source>
</evidence>
<protein>
    <recommendedName>
        <fullName evidence="3">HD domain-containing protein</fullName>
    </recommendedName>
</protein>